<proteinExistence type="predicted"/>
<protein>
    <submittedName>
        <fullName evidence="2">Uncharacterized protein</fullName>
    </submittedName>
</protein>
<organism evidence="2 3">
    <name type="scientific">Plasmodium vinckei vinckei</name>
    <dbReference type="NCBI Taxonomy" id="54757"/>
    <lineage>
        <taxon>Eukaryota</taxon>
        <taxon>Sar</taxon>
        <taxon>Alveolata</taxon>
        <taxon>Apicomplexa</taxon>
        <taxon>Aconoidasida</taxon>
        <taxon>Haemosporida</taxon>
        <taxon>Plasmodiidae</taxon>
        <taxon>Plasmodium</taxon>
        <taxon>Plasmodium (Vinckeia)</taxon>
    </lineage>
</organism>
<feature type="coiled-coil region" evidence="1">
    <location>
        <begin position="24"/>
        <end position="58"/>
    </location>
</feature>
<evidence type="ECO:0000313" key="3">
    <source>
        <dbReference type="Proteomes" id="UP000030681"/>
    </source>
</evidence>
<evidence type="ECO:0000256" key="1">
    <source>
        <dbReference type="SAM" id="Coils"/>
    </source>
</evidence>
<gene>
    <name evidence="2" type="ORF">YYE_03610</name>
</gene>
<dbReference type="Proteomes" id="UP000030681">
    <property type="component" value="Unassembled WGS sequence"/>
</dbReference>
<accession>A0A081ICV6</accession>
<name>A0A081ICV6_PLAVN</name>
<dbReference type="AlphaFoldDB" id="A0A081ICV6"/>
<keyword evidence="1" id="KW-0175">Coiled coil</keyword>
<dbReference type="EMBL" id="KL446951">
    <property type="protein sequence ID" value="KEG01514.1"/>
    <property type="molecule type" value="Genomic_DNA"/>
</dbReference>
<reference evidence="2 3" key="1">
    <citation type="submission" date="2013-02" db="EMBL/GenBank/DDBJ databases">
        <title>The Genome Sequence of Plasmodium vinckei vinckei.</title>
        <authorList>
            <consortium name="The Broad Institute Genome Sequencing Platform"/>
            <consortium name="The Broad Institute Genome Sequencing Center for Infectious Disease"/>
            <person name="Neafsey D."/>
            <person name="Cheeseman I."/>
            <person name="Volkman S."/>
            <person name="Adams J."/>
            <person name="Walker B."/>
            <person name="Young S.K."/>
            <person name="Zeng Q."/>
            <person name="Gargeya S."/>
            <person name="Fitzgerald M."/>
            <person name="Haas B."/>
            <person name="Abouelleil A."/>
            <person name="Alvarado L."/>
            <person name="Arachchi H.M."/>
            <person name="Berlin A.M."/>
            <person name="Chapman S.B."/>
            <person name="Dewar J."/>
            <person name="Goldberg J."/>
            <person name="Griggs A."/>
            <person name="Gujja S."/>
            <person name="Hansen M."/>
            <person name="Howarth C."/>
            <person name="Imamovic A."/>
            <person name="Larimer J."/>
            <person name="McCowan C."/>
            <person name="Murphy C."/>
            <person name="Neiman D."/>
            <person name="Pearson M."/>
            <person name="Priest M."/>
            <person name="Roberts A."/>
            <person name="Saif S."/>
            <person name="Shea T."/>
            <person name="Sisk P."/>
            <person name="Sykes S."/>
            <person name="Wortman J."/>
            <person name="Nusbaum C."/>
            <person name="Birren B."/>
        </authorList>
    </citation>
    <scope>NUCLEOTIDE SEQUENCE [LARGE SCALE GENOMIC DNA]</scope>
    <source>
        <strain evidence="3">vinckei</strain>
    </source>
</reference>
<evidence type="ECO:0000313" key="2">
    <source>
        <dbReference type="EMBL" id="KEG01514.1"/>
    </source>
</evidence>
<sequence>MHSIDNQVQMNATLRRCAEMDSMNNFYSAQLIEQRERIESLKKKLNVYNKNIEEHEGVFKNIIKYTDGFLTTIAGFLGNINYSKNFSMVVGCAKYCLIDDKELNLVGNFSTGNNECKTCKCLKIQSKKSINNTNKKKKKKKKKNTKKKYLQQNQNIYNLNNPYDTVEVKELYDIYRKQSLASIDDYYIN</sequence>